<gene>
    <name evidence="5" type="ORF">MIMGU_mgv1a019684mg</name>
</gene>
<dbReference type="InterPro" id="IPR038408">
    <property type="entry name" value="GNK2_sf"/>
</dbReference>
<reference evidence="5 6" key="1">
    <citation type="journal article" date="2013" name="Proc. Natl. Acad. Sci. U.S.A.">
        <title>Fine-scale variation in meiotic recombination in Mimulus inferred from population shotgun sequencing.</title>
        <authorList>
            <person name="Hellsten U."/>
            <person name="Wright K.M."/>
            <person name="Jenkins J."/>
            <person name="Shu S."/>
            <person name="Yuan Y."/>
            <person name="Wessler S.R."/>
            <person name="Schmutz J."/>
            <person name="Willis J.H."/>
            <person name="Rokhsar D.S."/>
        </authorList>
    </citation>
    <scope>NUCLEOTIDE SEQUENCE [LARGE SCALE GENOMIC DNA]</scope>
    <source>
        <strain evidence="6">cv. DUN x IM62</strain>
    </source>
</reference>
<dbReference type="PhylomeDB" id="A0A022Q519"/>
<sequence>SVQSTCQNDKGNYTTNSAYMSNLNAVLFSLPTGLSSTGFYNASLGQNPDRANAAVLCRGDIELDECRQCLRDITAKLLKSCPNQKQATEWDDRCMLRYSNETMFGVLATYPGLWIWNLNNVTSPDRFKENLRTLIDGLRIKAAAGGRTRKVAAGNAPAPDFQTIYSLVQCSPDLSHEDCNICLSTAQADIPRCCDSKTGARVLLQSCTLRYEITPFFNETVLQQLEHVPVPPPVPVPGSPILLSPPTSPSSSSSSPPPPPPPGNKKI</sequence>
<dbReference type="FunFam" id="3.30.430.20:FF:000002">
    <property type="entry name" value="Cysteine-rich receptor-like protein kinase 10"/>
    <property type="match status" value="1"/>
</dbReference>
<name>A0A022Q519_ERYGU</name>
<feature type="non-terminal residue" evidence="5">
    <location>
        <position position="1"/>
    </location>
</feature>
<evidence type="ECO:0000256" key="2">
    <source>
        <dbReference type="ARBA" id="ARBA00022737"/>
    </source>
</evidence>
<dbReference type="AlphaFoldDB" id="A0A022Q519"/>
<dbReference type="PANTHER" id="PTHR32099">
    <property type="entry name" value="CYSTEINE-RICH REPEAT SECRETORY PROTEIN"/>
    <property type="match status" value="1"/>
</dbReference>
<protein>
    <recommendedName>
        <fullName evidence="4">Gnk2-homologous domain-containing protein</fullName>
    </recommendedName>
</protein>
<evidence type="ECO:0000313" key="5">
    <source>
        <dbReference type="EMBL" id="EYU23767.1"/>
    </source>
</evidence>
<dbReference type="Pfam" id="PF01657">
    <property type="entry name" value="Stress-antifung"/>
    <property type="match status" value="2"/>
</dbReference>
<feature type="compositionally biased region" description="Low complexity" evidence="3">
    <location>
        <begin position="239"/>
        <end position="254"/>
    </location>
</feature>
<accession>A0A022Q519</accession>
<organism evidence="5 6">
    <name type="scientific">Erythranthe guttata</name>
    <name type="common">Yellow monkey flower</name>
    <name type="synonym">Mimulus guttatus</name>
    <dbReference type="NCBI Taxonomy" id="4155"/>
    <lineage>
        <taxon>Eukaryota</taxon>
        <taxon>Viridiplantae</taxon>
        <taxon>Streptophyta</taxon>
        <taxon>Embryophyta</taxon>
        <taxon>Tracheophyta</taxon>
        <taxon>Spermatophyta</taxon>
        <taxon>Magnoliopsida</taxon>
        <taxon>eudicotyledons</taxon>
        <taxon>Gunneridae</taxon>
        <taxon>Pentapetalae</taxon>
        <taxon>asterids</taxon>
        <taxon>lamiids</taxon>
        <taxon>Lamiales</taxon>
        <taxon>Phrymaceae</taxon>
        <taxon>Erythranthe</taxon>
    </lineage>
</organism>
<evidence type="ECO:0000256" key="1">
    <source>
        <dbReference type="ARBA" id="ARBA00022729"/>
    </source>
</evidence>
<dbReference type="Proteomes" id="UP000030748">
    <property type="component" value="Unassembled WGS sequence"/>
</dbReference>
<feature type="domain" description="Gnk2-homologous" evidence="4">
    <location>
        <begin position="109"/>
        <end position="216"/>
    </location>
</feature>
<dbReference type="FunFam" id="3.30.430.20:FF:000003">
    <property type="entry name" value="Cysteine-rich RLK (RECEPTOR-like protein kinase) 10"/>
    <property type="match status" value="1"/>
</dbReference>
<evidence type="ECO:0000256" key="3">
    <source>
        <dbReference type="SAM" id="MobiDB-lite"/>
    </source>
</evidence>
<feature type="domain" description="Gnk2-homologous" evidence="4">
    <location>
        <begin position="1"/>
        <end position="103"/>
    </location>
</feature>
<evidence type="ECO:0000259" key="4">
    <source>
        <dbReference type="PROSITE" id="PS51473"/>
    </source>
</evidence>
<dbReference type="PROSITE" id="PS51473">
    <property type="entry name" value="GNK2"/>
    <property type="match status" value="2"/>
</dbReference>
<feature type="compositionally biased region" description="Pro residues" evidence="3">
    <location>
        <begin position="255"/>
        <end position="267"/>
    </location>
</feature>
<dbReference type="eggNOG" id="ENOG502QWDY">
    <property type="taxonomic scope" value="Eukaryota"/>
</dbReference>
<keyword evidence="1" id="KW-0732">Signal</keyword>
<dbReference type="EMBL" id="KI632154">
    <property type="protein sequence ID" value="EYU23767.1"/>
    <property type="molecule type" value="Genomic_DNA"/>
</dbReference>
<dbReference type="PANTHER" id="PTHR32099:SF51">
    <property type="entry name" value="CYSTEINE-RICH RECEPTOR-LIKE PROTEIN KINASE 25 ISOFORM X1"/>
    <property type="match status" value="1"/>
</dbReference>
<proteinExistence type="predicted"/>
<keyword evidence="2" id="KW-0677">Repeat</keyword>
<dbReference type="InterPro" id="IPR002902">
    <property type="entry name" value="GNK2"/>
</dbReference>
<dbReference type="CDD" id="cd23509">
    <property type="entry name" value="Gnk2-like"/>
    <property type="match status" value="2"/>
</dbReference>
<dbReference type="Gene3D" id="3.30.430.20">
    <property type="entry name" value="Gnk2 domain, C-X8-C-X2-C motif"/>
    <property type="match status" value="2"/>
</dbReference>
<evidence type="ECO:0000313" key="6">
    <source>
        <dbReference type="Proteomes" id="UP000030748"/>
    </source>
</evidence>
<dbReference type="STRING" id="4155.A0A022Q519"/>
<feature type="region of interest" description="Disordered" evidence="3">
    <location>
        <begin position="231"/>
        <end position="267"/>
    </location>
</feature>
<keyword evidence="6" id="KW-1185">Reference proteome</keyword>